<dbReference type="OrthoDB" id="6428174at2759"/>
<evidence type="ECO:0000313" key="9">
    <source>
        <dbReference type="Proteomes" id="UP000009022"/>
    </source>
</evidence>
<dbReference type="KEGG" id="tad:TRIADDRAFT_56570"/>
<feature type="transmembrane region" description="Helical" evidence="7">
    <location>
        <begin position="130"/>
        <end position="150"/>
    </location>
</feature>
<dbReference type="GO" id="GO:0016020">
    <property type="term" value="C:membrane"/>
    <property type="evidence" value="ECO:0000318"/>
    <property type="project" value="GO_Central"/>
</dbReference>
<dbReference type="OMA" id="PMVYISI"/>
<dbReference type="EMBL" id="DS985245">
    <property type="protein sequence ID" value="EDV24602.1"/>
    <property type="molecule type" value="Genomic_DNA"/>
</dbReference>
<sequence length="368" mass="39507">MDVLDSTFASTMDYTKGPNDVKNSNNLVIGVLLAISSSILIGSSFIIKKKGLLRVSRGGDSSSRAGSGGYGYLKDWVWWAGFITMGTGELANFIAYAFAPASLVTPLGALSVLFAAILASYLLNENLNICGKIGCFVAILGSTMIVIHAPAEAEVDSFEVLTKMLASPGFIVYVCIVVLMFGILVFILAPRYGRKNMIIYITTCSVVGSLTVMACKGVGIGIKQTIGGQSQLGNWVFWLLALSVVFCIVIQMNYLNKALDIFNTAVVTPVYYVLFTTCTIVASAILFKEWASLGAKDAVGSVCGFLTIIVGVFLLHAFKDLKLSYKHLPSAIKKDDRRLPNGEGEKMIDDWDGNLISNSNSGDGDAEF</sequence>
<feature type="transmembrane region" description="Helical" evidence="7">
    <location>
        <begin position="104"/>
        <end position="123"/>
    </location>
</feature>
<evidence type="ECO:0000256" key="2">
    <source>
        <dbReference type="ARBA" id="ARBA00007230"/>
    </source>
</evidence>
<feature type="transmembrane region" description="Helical" evidence="7">
    <location>
        <begin position="27"/>
        <end position="47"/>
    </location>
</feature>
<dbReference type="CTD" id="6754149"/>
<dbReference type="RefSeq" id="XP_002112492.1">
    <property type="nucleotide sequence ID" value="XM_002112456.1"/>
</dbReference>
<dbReference type="GO" id="GO:0015095">
    <property type="term" value="F:magnesium ion transmembrane transporter activity"/>
    <property type="evidence" value="ECO:0007669"/>
    <property type="project" value="InterPro"/>
</dbReference>
<feature type="transmembrane region" description="Helical" evidence="7">
    <location>
        <begin position="266"/>
        <end position="287"/>
    </location>
</feature>
<reference evidence="8 9" key="1">
    <citation type="journal article" date="2008" name="Nature">
        <title>The Trichoplax genome and the nature of placozoans.</title>
        <authorList>
            <person name="Srivastava M."/>
            <person name="Begovic E."/>
            <person name="Chapman J."/>
            <person name="Putnam N.H."/>
            <person name="Hellsten U."/>
            <person name="Kawashima T."/>
            <person name="Kuo A."/>
            <person name="Mitros T."/>
            <person name="Salamov A."/>
            <person name="Carpenter M.L."/>
            <person name="Signorovitch A.Y."/>
            <person name="Moreno M.A."/>
            <person name="Kamm K."/>
            <person name="Grimwood J."/>
            <person name="Schmutz J."/>
            <person name="Shapiro H."/>
            <person name="Grigoriev I.V."/>
            <person name="Buss L.W."/>
            <person name="Schierwater B."/>
            <person name="Dellaporta S.L."/>
            <person name="Rokhsar D.S."/>
        </authorList>
    </citation>
    <scope>NUCLEOTIDE SEQUENCE [LARGE SCALE GENOMIC DNA]</scope>
    <source>
        <strain evidence="8 9">Grell-BS-1999</strain>
    </source>
</reference>
<feature type="transmembrane region" description="Helical" evidence="7">
    <location>
        <begin position="76"/>
        <end position="98"/>
    </location>
</feature>
<comment type="subcellular location">
    <subcellularLocation>
        <location evidence="1">Membrane</location>
        <topology evidence="1">Multi-pass membrane protein</topology>
    </subcellularLocation>
</comment>
<name>B3RYI4_TRIAD</name>
<dbReference type="PANTHER" id="PTHR12570">
    <property type="match status" value="1"/>
</dbReference>
<feature type="transmembrane region" description="Helical" evidence="7">
    <location>
        <begin position="299"/>
        <end position="318"/>
    </location>
</feature>
<evidence type="ECO:0000313" key="8">
    <source>
        <dbReference type="EMBL" id="EDV24602.1"/>
    </source>
</evidence>
<dbReference type="PhylomeDB" id="B3RYI4"/>
<dbReference type="InParanoid" id="B3RYI4"/>
<keyword evidence="9" id="KW-1185">Reference proteome</keyword>
<dbReference type="InterPro" id="IPR037185">
    <property type="entry name" value="EmrE-like"/>
</dbReference>
<evidence type="ECO:0000256" key="4">
    <source>
        <dbReference type="ARBA" id="ARBA00022989"/>
    </source>
</evidence>
<evidence type="ECO:0000256" key="5">
    <source>
        <dbReference type="ARBA" id="ARBA00023136"/>
    </source>
</evidence>
<dbReference type="eggNOG" id="KOG2922">
    <property type="taxonomic scope" value="Eukaryota"/>
</dbReference>
<protein>
    <recommendedName>
        <fullName evidence="10">Magnesium transporter NIPA2</fullName>
    </recommendedName>
</protein>
<gene>
    <name evidence="8" type="ORF">TRIADDRAFT_56570</name>
</gene>
<dbReference type="Proteomes" id="UP000009022">
    <property type="component" value="Unassembled WGS sequence"/>
</dbReference>
<keyword evidence="5 7" id="KW-0472">Membrane</keyword>
<feature type="region of interest" description="Disordered" evidence="6">
    <location>
        <begin position="344"/>
        <end position="368"/>
    </location>
</feature>
<organism evidence="8 9">
    <name type="scientific">Trichoplax adhaerens</name>
    <name type="common">Trichoplax reptans</name>
    <dbReference type="NCBI Taxonomy" id="10228"/>
    <lineage>
        <taxon>Eukaryota</taxon>
        <taxon>Metazoa</taxon>
        <taxon>Placozoa</taxon>
        <taxon>Uniplacotomia</taxon>
        <taxon>Trichoplacea</taxon>
        <taxon>Trichoplacidae</taxon>
        <taxon>Trichoplax</taxon>
    </lineage>
</organism>
<dbReference type="Pfam" id="PF05653">
    <property type="entry name" value="Mg_trans_NIPA"/>
    <property type="match status" value="1"/>
</dbReference>
<evidence type="ECO:0000256" key="7">
    <source>
        <dbReference type="SAM" id="Phobius"/>
    </source>
</evidence>
<proteinExistence type="inferred from homology"/>
<evidence type="ECO:0000256" key="6">
    <source>
        <dbReference type="SAM" id="MobiDB-lite"/>
    </source>
</evidence>
<dbReference type="SUPFAM" id="SSF103481">
    <property type="entry name" value="Multidrug resistance efflux transporter EmrE"/>
    <property type="match status" value="1"/>
</dbReference>
<dbReference type="AlphaFoldDB" id="B3RYI4"/>
<evidence type="ECO:0008006" key="10">
    <source>
        <dbReference type="Google" id="ProtNLM"/>
    </source>
</evidence>
<dbReference type="PANTHER" id="PTHR12570:SF92">
    <property type="entry name" value="SPICHTHYIN, ISOFORM B"/>
    <property type="match status" value="1"/>
</dbReference>
<dbReference type="GO" id="GO:0015693">
    <property type="term" value="P:magnesium ion transport"/>
    <property type="evidence" value="ECO:0000318"/>
    <property type="project" value="GO_Central"/>
</dbReference>
<accession>B3RYI4</accession>
<feature type="transmembrane region" description="Helical" evidence="7">
    <location>
        <begin position="170"/>
        <end position="190"/>
    </location>
</feature>
<comment type="similarity">
    <text evidence="2">Belongs to the NIPA family.</text>
</comment>
<evidence type="ECO:0000256" key="1">
    <source>
        <dbReference type="ARBA" id="ARBA00004141"/>
    </source>
</evidence>
<feature type="transmembrane region" description="Helical" evidence="7">
    <location>
        <begin position="235"/>
        <end position="254"/>
    </location>
</feature>
<keyword evidence="3 7" id="KW-0812">Transmembrane</keyword>
<evidence type="ECO:0000256" key="3">
    <source>
        <dbReference type="ARBA" id="ARBA00022692"/>
    </source>
</evidence>
<keyword evidence="4 7" id="KW-1133">Transmembrane helix</keyword>
<dbReference type="STRING" id="10228.B3RYI4"/>
<dbReference type="HOGENOM" id="CLU_012349_1_2_1"/>
<dbReference type="GeneID" id="6754149"/>
<dbReference type="FunCoup" id="B3RYI4">
    <property type="interactions" value="2265"/>
</dbReference>
<dbReference type="InterPro" id="IPR008521">
    <property type="entry name" value="Mg_trans_NIPA"/>
</dbReference>